<dbReference type="PRINTS" id="PR01950">
    <property type="entry name" value="LANCSUPER"/>
</dbReference>
<dbReference type="EnsemblPlants" id="Pp3c2_20130V3.2">
    <property type="protein sequence ID" value="Pp3c2_20130V3.2"/>
    <property type="gene ID" value="Pp3c2_20130"/>
</dbReference>
<dbReference type="GO" id="GO:0046872">
    <property type="term" value="F:metal ion binding"/>
    <property type="evidence" value="ECO:0007669"/>
    <property type="project" value="UniProtKB-KW"/>
</dbReference>
<dbReference type="Gramene" id="Pp3c2_20130V3.2">
    <property type="protein sequence ID" value="Pp3c2_20130V3.2"/>
    <property type="gene ID" value="Pp3c2_20130"/>
</dbReference>
<dbReference type="InterPro" id="IPR007822">
    <property type="entry name" value="LANC-like"/>
</dbReference>
<dbReference type="GeneID" id="112294007"/>
<accession>A0A7I4D050</accession>
<dbReference type="GO" id="GO:0005975">
    <property type="term" value="P:carbohydrate metabolic process"/>
    <property type="evidence" value="ECO:0007669"/>
    <property type="project" value="InterPro"/>
</dbReference>
<dbReference type="EMBL" id="ABEU02000002">
    <property type="status" value="NOT_ANNOTATED_CDS"/>
    <property type="molecule type" value="Genomic_DNA"/>
</dbReference>
<keyword evidence="1" id="KW-0862">Zinc</keyword>
<sequence length="361" mass="40641">MSKNEEPLELIFNKKKKTDRHNSTTPSIEIRNFPNNMNDYKVAWRGSDEEIDKSQRVPLTETTAPLVALWIPPEFLEHSFPNSKTFIKSAMELKNEVVQATWIRNGPRVKDPTMYTGVLGTAFLCFKAYLATGSPQDLALFTEIVDSCCAAAPTHPDNVTFLRGQAGIYAMGAVAAKIGDDKTRRDFFLDHFKRIGGRRVLSMGPVDEGSSLPCELLNGRVGFLYAALFINKYISEEMVLWSMTGPVVDAVLASGRAHATPECPLMYPWKSRRYFGASHGLAGIIQILLHFPLTEQDNKDIKGTLHYIVKKRYSRGNYRVSVEDERGDRLVHWCQGAPGITMTLCKALERQRRMWCGRGDC</sequence>
<keyword evidence="1" id="KW-0479">Metal-binding</keyword>
<dbReference type="CDD" id="cd04794">
    <property type="entry name" value="euk_LANCL"/>
    <property type="match status" value="1"/>
</dbReference>
<dbReference type="RefSeq" id="XP_024399886.1">
    <property type="nucleotide sequence ID" value="XM_024544118.2"/>
</dbReference>
<dbReference type="Gramene" id="Pp3c2_20130V3.7">
    <property type="protein sequence ID" value="Pp3c2_20130V3.7"/>
    <property type="gene ID" value="Pp3c2_20130"/>
</dbReference>
<dbReference type="Pfam" id="PF05147">
    <property type="entry name" value="LANC_like"/>
    <property type="match status" value="1"/>
</dbReference>
<reference evidence="2" key="3">
    <citation type="submission" date="2020-12" db="UniProtKB">
        <authorList>
            <consortium name="EnsemblPlants"/>
        </authorList>
    </citation>
    <scope>IDENTIFICATION</scope>
</reference>
<evidence type="ECO:0000313" key="3">
    <source>
        <dbReference type="Proteomes" id="UP000006727"/>
    </source>
</evidence>
<dbReference type="InterPro" id="IPR012341">
    <property type="entry name" value="6hp_glycosidase-like_sf"/>
</dbReference>
<dbReference type="Gene3D" id="1.50.10.10">
    <property type="match status" value="1"/>
</dbReference>
<name>A0A7I4D050_PHYPA</name>
<dbReference type="GO" id="GO:0031179">
    <property type="term" value="P:peptide modification"/>
    <property type="evidence" value="ECO:0007669"/>
    <property type="project" value="InterPro"/>
</dbReference>
<evidence type="ECO:0000256" key="1">
    <source>
        <dbReference type="PIRSR" id="PIRSR607822-1"/>
    </source>
</evidence>
<evidence type="ECO:0000313" key="2">
    <source>
        <dbReference type="EnsemblPlants" id="Pp3c2_20130V3.2"/>
    </source>
</evidence>
<gene>
    <name evidence="2" type="primary">LOC112294007</name>
</gene>
<dbReference type="SMART" id="SM01260">
    <property type="entry name" value="LANC_like"/>
    <property type="match status" value="1"/>
</dbReference>
<proteinExistence type="predicted"/>
<organism evidence="2 3">
    <name type="scientific">Physcomitrium patens</name>
    <name type="common">Spreading-leaved earth moss</name>
    <name type="synonym">Physcomitrella patens</name>
    <dbReference type="NCBI Taxonomy" id="3218"/>
    <lineage>
        <taxon>Eukaryota</taxon>
        <taxon>Viridiplantae</taxon>
        <taxon>Streptophyta</taxon>
        <taxon>Embryophyta</taxon>
        <taxon>Bryophyta</taxon>
        <taxon>Bryophytina</taxon>
        <taxon>Bryopsida</taxon>
        <taxon>Funariidae</taxon>
        <taxon>Funariales</taxon>
        <taxon>Funariaceae</taxon>
        <taxon>Physcomitrium</taxon>
    </lineage>
</organism>
<feature type="binding site" evidence="1">
    <location>
        <position position="334"/>
    </location>
    <ligand>
        <name>Zn(2+)</name>
        <dbReference type="ChEBI" id="CHEBI:29105"/>
    </ligand>
</feature>
<dbReference type="PANTHER" id="PTHR12736:SF7">
    <property type="entry name" value="LANC-LIKE PROTEIN 3"/>
    <property type="match status" value="1"/>
</dbReference>
<dbReference type="Proteomes" id="UP000006727">
    <property type="component" value="Chromosome 2"/>
</dbReference>
<dbReference type="SUPFAM" id="SSF158745">
    <property type="entry name" value="LanC-like"/>
    <property type="match status" value="1"/>
</dbReference>
<dbReference type="AlphaFoldDB" id="A0A7I4D050"/>
<reference evidence="2 3" key="1">
    <citation type="journal article" date="2008" name="Science">
        <title>The Physcomitrella genome reveals evolutionary insights into the conquest of land by plants.</title>
        <authorList>
            <person name="Rensing S."/>
            <person name="Lang D."/>
            <person name="Zimmer A."/>
            <person name="Terry A."/>
            <person name="Salamov A."/>
            <person name="Shapiro H."/>
            <person name="Nishiyama T."/>
            <person name="Perroud P.-F."/>
            <person name="Lindquist E."/>
            <person name="Kamisugi Y."/>
            <person name="Tanahashi T."/>
            <person name="Sakakibara K."/>
            <person name="Fujita T."/>
            <person name="Oishi K."/>
            <person name="Shin-I T."/>
            <person name="Kuroki Y."/>
            <person name="Toyoda A."/>
            <person name="Suzuki Y."/>
            <person name="Hashimoto A."/>
            <person name="Yamaguchi K."/>
            <person name="Sugano A."/>
            <person name="Kohara Y."/>
            <person name="Fujiyama A."/>
            <person name="Anterola A."/>
            <person name="Aoki S."/>
            <person name="Ashton N."/>
            <person name="Barbazuk W.B."/>
            <person name="Barker E."/>
            <person name="Bennetzen J."/>
            <person name="Bezanilla M."/>
            <person name="Blankenship R."/>
            <person name="Cho S.H."/>
            <person name="Dutcher S."/>
            <person name="Estelle M."/>
            <person name="Fawcett J.A."/>
            <person name="Gundlach H."/>
            <person name="Hanada K."/>
            <person name="Heyl A."/>
            <person name="Hicks K.A."/>
            <person name="Hugh J."/>
            <person name="Lohr M."/>
            <person name="Mayer K."/>
            <person name="Melkozernov A."/>
            <person name="Murata T."/>
            <person name="Nelson D."/>
            <person name="Pils B."/>
            <person name="Prigge M."/>
            <person name="Reiss B."/>
            <person name="Renner T."/>
            <person name="Rombauts S."/>
            <person name="Rushton P."/>
            <person name="Sanderfoot A."/>
            <person name="Schween G."/>
            <person name="Shiu S.-H."/>
            <person name="Stueber K."/>
            <person name="Theodoulou F.L."/>
            <person name="Tu H."/>
            <person name="Van de Peer Y."/>
            <person name="Verrier P.J."/>
            <person name="Waters E."/>
            <person name="Wood A."/>
            <person name="Yang L."/>
            <person name="Cove D."/>
            <person name="Cuming A."/>
            <person name="Hasebe M."/>
            <person name="Lucas S."/>
            <person name="Mishler D.B."/>
            <person name="Reski R."/>
            <person name="Grigoriev I."/>
            <person name="Quatrano R.S."/>
            <person name="Boore J.L."/>
        </authorList>
    </citation>
    <scope>NUCLEOTIDE SEQUENCE [LARGE SCALE GENOMIC DNA]</scope>
    <source>
        <strain evidence="2 3">cv. Gransden 2004</strain>
    </source>
</reference>
<reference evidence="2 3" key="2">
    <citation type="journal article" date="2018" name="Plant J.">
        <title>The Physcomitrella patens chromosome-scale assembly reveals moss genome structure and evolution.</title>
        <authorList>
            <person name="Lang D."/>
            <person name="Ullrich K.K."/>
            <person name="Murat F."/>
            <person name="Fuchs J."/>
            <person name="Jenkins J."/>
            <person name="Haas F.B."/>
            <person name="Piednoel M."/>
            <person name="Gundlach H."/>
            <person name="Van Bel M."/>
            <person name="Meyberg R."/>
            <person name="Vives C."/>
            <person name="Morata J."/>
            <person name="Symeonidi A."/>
            <person name="Hiss M."/>
            <person name="Muchero W."/>
            <person name="Kamisugi Y."/>
            <person name="Saleh O."/>
            <person name="Blanc G."/>
            <person name="Decker E.L."/>
            <person name="van Gessel N."/>
            <person name="Grimwood J."/>
            <person name="Hayes R.D."/>
            <person name="Graham S.W."/>
            <person name="Gunter L.E."/>
            <person name="McDaniel S.F."/>
            <person name="Hoernstein S.N.W."/>
            <person name="Larsson A."/>
            <person name="Li F.W."/>
            <person name="Perroud P.F."/>
            <person name="Phillips J."/>
            <person name="Ranjan P."/>
            <person name="Rokshar D.S."/>
            <person name="Rothfels C.J."/>
            <person name="Schneider L."/>
            <person name="Shu S."/>
            <person name="Stevenson D.W."/>
            <person name="Thummler F."/>
            <person name="Tillich M."/>
            <person name="Villarreal Aguilar J.C."/>
            <person name="Widiez T."/>
            <person name="Wong G.K."/>
            <person name="Wymore A."/>
            <person name="Zhang Y."/>
            <person name="Zimmer A.D."/>
            <person name="Quatrano R.S."/>
            <person name="Mayer K.F.X."/>
            <person name="Goodstein D."/>
            <person name="Casacuberta J.M."/>
            <person name="Vandepoele K."/>
            <person name="Reski R."/>
            <person name="Cuming A.C."/>
            <person name="Tuskan G.A."/>
            <person name="Maumus F."/>
            <person name="Salse J."/>
            <person name="Schmutz J."/>
            <person name="Rensing S.A."/>
        </authorList>
    </citation>
    <scope>NUCLEOTIDE SEQUENCE [LARGE SCALE GENOMIC DNA]</scope>
    <source>
        <strain evidence="2 3">cv. Gransden 2004</strain>
    </source>
</reference>
<dbReference type="EnsemblPlants" id="Pp3c2_20130V3.7">
    <property type="protein sequence ID" value="Pp3c2_20130V3.7"/>
    <property type="gene ID" value="Pp3c2_20130"/>
</dbReference>
<protein>
    <submittedName>
        <fullName evidence="2">Uncharacterized protein</fullName>
    </submittedName>
</protein>
<keyword evidence="3" id="KW-1185">Reference proteome</keyword>
<dbReference type="PANTHER" id="PTHR12736">
    <property type="entry name" value="LANC-LIKE PROTEIN"/>
    <property type="match status" value="1"/>
</dbReference>